<name>A0A2S4WJE6_9BASI</name>
<evidence type="ECO:0000313" key="1">
    <source>
        <dbReference type="EMBL" id="POW21858.1"/>
    </source>
</evidence>
<dbReference type="EMBL" id="PKSM01000016">
    <property type="protein sequence ID" value="POW21858.1"/>
    <property type="molecule type" value="Genomic_DNA"/>
</dbReference>
<gene>
    <name evidence="1" type="ORF">PSHT_01963</name>
</gene>
<comment type="caution">
    <text evidence="1">The sequence shown here is derived from an EMBL/GenBank/DDBJ whole genome shotgun (WGS) entry which is preliminary data.</text>
</comment>
<reference evidence="1 2" key="1">
    <citation type="submission" date="2017-12" db="EMBL/GenBank/DDBJ databases">
        <title>Gene loss provides genomic basis for host adaptation in cereal stripe rust fungi.</title>
        <authorList>
            <person name="Xia C."/>
        </authorList>
    </citation>
    <scope>NUCLEOTIDE SEQUENCE [LARGE SCALE GENOMIC DNA]</scope>
    <source>
        <strain evidence="1 2">93TX-2</strain>
    </source>
</reference>
<protein>
    <submittedName>
        <fullName evidence="1">Uncharacterized protein</fullName>
    </submittedName>
</protein>
<dbReference type="AlphaFoldDB" id="A0A2S4WJE6"/>
<reference evidence="2" key="2">
    <citation type="journal article" date="2018" name="BMC Genomics">
        <title>Genomic insights into host adaptation between the wheat stripe rust pathogen (Puccinia striiformis f. sp. tritici) and the barley stripe rust pathogen (Puccinia striiformis f. sp. hordei).</title>
        <authorList>
            <person name="Xia C."/>
            <person name="Wang M."/>
            <person name="Yin C."/>
            <person name="Cornejo O.E."/>
            <person name="Hulbert S.H."/>
            <person name="Chen X."/>
        </authorList>
    </citation>
    <scope>NUCLEOTIDE SEQUENCE [LARGE SCALE GENOMIC DNA]</scope>
    <source>
        <strain evidence="2">93TX-2</strain>
    </source>
</reference>
<reference evidence="2" key="3">
    <citation type="journal article" date="2018" name="Mol. Plant Microbe Interact.">
        <title>Genome sequence resources for the wheat stripe rust pathogen (Puccinia striiformis f. sp. tritici) and the barley stripe rust pathogen (Puccinia striiformis f. sp. hordei).</title>
        <authorList>
            <person name="Xia C."/>
            <person name="Wang M."/>
            <person name="Yin C."/>
            <person name="Cornejo O.E."/>
            <person name="Hulbert S.H."/>
            <person name="Chen X."/>
        </authorList>
    </citation>
    <scope>NUCLEOTIDE SEQUENCE [LARGE SCALE GENOMIC DNA]</scope>
    <source>
        <strain evidence="2">93TX-2</strain>
    </source>
</reference>
<proteinExistence type="predicted"/>
<organism evidence="1 2">
    <name type="scientific">Puccinia striiformis</name>
    <dbReference type="NCBI Taxonomy" id="27350"/>
    <lineage>
        <taxon>Eukaryota</taxon>
        <taxon>Fungi</taxon>
        <taxon>Dikarya</taxon>
        <taxon>Basidiomycota</taxon>
        <taxon>Pucciniomycotina</taxon>
        <taxon>Pucciniomycetes</taxon>
        <taxon>Pucciniales</taxon>
        <taxon>Pucciniaceae</taxon>
        <taxon>Puccinia</taxon>
    </lineage>
</organism>
<evidence type="ECO:0000313" key="2">
    <source>
        <dbReference type="Proteomes" id="UP000238274"/>
    </source>
</evidence>
<dbReference type="VEuPathDB" id="FungiDB:PSHT_01963"/>
<sequence length="125" mass="14616">MVKRDHHDRRDPGLKDLQEKFIKLHVTPREEPEIKLNFLKSLFDLGVHFHNNKLVTQGPWKEQKSCYRQLGRLLSLTLIQSKGNKLFEVPNLLIDNPSLSHFRRSIQGEIKSTVSFGLSWAKPQF</sequence>
<dbReference type="Proteomes" id="UP000238274">
    <property type="component" value="Unassembled WGS sequence"/>
</dbReference>
<keyword evidence="2" id="KW-1185">Reference proteome</keyword>
<accession>A0A2S4WJE6</accession>
<dbReference type="VEuPathDB" id="FungiDB:PSTT_14529"/>